<evidence type="ECO:0000256" key="1">
    <source>
        <dbReference type="ARBA" id="ARBA00004651"/>
    </source>
</evidence>
<feature type="transmembrane region" description="Helical" evidence="10">
    <location>
        <begin position="310"/>
        <end position="332"/>
    </location>
</feature>
<dbReference type="PROSITE" id="PS00981">
    <property type="entry name" value="G_PROTEIN_RECEP_F3_3"/>
    <property type="match status" value="1"/>
</dbReference>
<feature type="transmembrane region" description="Helical" evidence="10">
    <location>
        <begin position="249"/>
        <end position="272"/>
    </location>
</feature>
<reference evidence="13" key="1">
    <citation type="submission" date="2025-08" db="UniProtKB">
        <authorList>
            <consortium name="RefSeq"/>
        </authorList>
    </citation>
    <scope>IDENTIFICATION</scope>
</reference>
<evidence type="ECO:0000256" key="10">
    <source>
        <dbReference type="SAM" id="Phobius"/>
    </source>
</evidence>
<dbReference type="InterPro" id="IPR038550">
    <property type="entry name" value="GPCR_3_9-Cys_sf"/>
</dbReference>
<keyword evidence="7 10" id="KW-0472">Membrane</keyword>
<dbReference type="InterPro" id="IPR004073">
    <property type="entry name" value="GPCR_3_vmron_rcpt_2"/>
</dbReference>
<dbReference type="RefSeq" id="XP_072859824.1">
    <property type="nucleotide sequence ID" value="XM_073003723.1"/>
</dbReference>
<keyword evidence="5 10" id="KW-1133">Transmembrane helix</keyword>
<comment type="subcellular location">
    <subcellularLocation>
        <location evidence="1">Cell membrane</location>
        <topology evidence="1">Multi-pass membrane protein</topology>
    </subcellularLocation>
</comment>
<dbReference type="Pfam" id="PF07562">
    <property type="entry name" value="NCD3G"/>
    <property type="match status" value="1"/>
</dbReference>
<dbReference type="Pfam" id="PF00003">
    <property type="entry name" value="7tm_3"/>
    <property type="match status" value="1"/>
</dbReference>
<keyword evidence="8" id="KW-0325">Glycoprotein</keyword>
<gene>
    <name evidence="13" type="primary">LOC110070918</name>
</gene>
<feature type="transmembrane region" description="Helical" evidence="10">
    <location>
        <begin position="90"/>
        <end position="109"/>
    </location>
</feature>
<dbReference type="InterPro" id="IPR011500">
    <property type="entry name" value="GPCR_3_9-Cys_dom"/>
</dbReference>
<evidence type="ECO:0000256" key="9">
    <source>
        <dbReference type="ARBA" id="ARBA00023224"/>
    </source>
</evidence>
<evidence type="ECO:0000256" key="3">
    <source>
        <dbReference type="ARBA" id="ARBA00022692"/>
    </source>
</evidence>
<keyword evidence="2" id="KW-1003">Cell membrane</keyword>
<evidence type="ECO:0000256" key="4">
    <source>
        <dbReference type="ARBA" id="ARBA00022729"/>
    </source>
</evidence>
<evidence type="ECO:0000313" key="13">
    <source>
        <dbReference type="RefSeq" id="XP_072859824.1"/>
    </source>
</evidence>
<evidence type="ECO:0000256" key="7">
    <source>
        <dbReference type="ARBA" id="ARBA00023136"/>
    </source>
</evidence>
<sequence length="358" mass="39590">MDGTRAVCDLQECTLPISACCDPCDPGYWKTKIEDKKFCCYSCNPCPEGKISNEIDAEACSDCPDDQFPSENKDHCVFKTINFLSYEEPLGITLAIIAISVSLITMLVLGISIKHRDTPIVKANNRDLTYSLLVSLLLCSLCSFLFLGQPNSLTCLLRQMAFGVIFSIALSSVLAKTVTVVVAFMATKPGSNVRKWVGKRLANSIIFSCSSVQVLICMLWLAFSPPFSDLDMHSTTGEIIVECNEGSAIMFYLVLGYLGLLSAISFTVAFLARKLPNSFNEAKFITFSLLVFCSVWVSFVPTYLSTKGKYMVAVEIFSILASTAGLLGCIFFPKCYILLLRPELNSKDHLIRRNNFKK</sequence>
<accession>A0ABM5GQ89</accession>
<dbReference type="GeneID" id="110070918"/>
<dbReference type="PANTHER" id="PTHR24061:SF599">
    <property type="entry name" value="G-PROTEIN COUPLED RECEPTORS FAMILY 3 PROFILE DOMAIN-CONTAINING PROTEIN"/>
    <property type="match status" value="1"/>
</dbReference>
<keyword evidence="6" id="KW-0297">G-protein coupled receptor</keyword>
<keyword evidence="4" id="KW-0732">Signal</keyword>
<keyword evidence="3 10" id="KW-0812">Transmembrane</keyword>
<keyword evidence="12" id="KW-1185">Reference proteome</keyword>
<name>A0ABM5GQ89_9SAUR</name>
<evidence type="ECO:0000256" key="5">
    <source>
        <dbReference type="ARBA" id="ARBA00022989"/>
    </source>
</evidence>
<keyword evidence="6" id="KW-0675">Receptor</keyword>
<feature type="transmembrane region" description="Helical" evidence="10">
    <location>
        <begin position="205"/>
        <end position="223"/>
    </location>
</feature>
<evidence type="ECO:0000256" key="8">
    <source>
        <dbReference type="ARBA" id="ARBA00023180"/>
    </source>
</evidence>
<organism evidence="12 13">
    <name type="scientific">Pogona vitticeps</name>
    <name type="common">central bearded dragon</name>
    <dbReference type="NCBI Taxonomy" id="103695"/>
    <lineage>
        <taxon>Eukaryota</taxon>
        <taxon>Metazoa</taxon>
        <taxon>Chordata</taxon>
        <taxon>Craniata</taxon>
        <taxon>Vertebrata</taxon>
        <taxon>Euteleostomi</taxon>
        <taxon>Lepidosauria</taxon>
        <taxon>Squamata</taxon>
        <taxon>Bifurcata</taxon>
        <taxon>Unidentata</taxon>
        <taxon>Episquamata</taxon>
        <taxon>Toxicofera</taxon>
        <taxon>Iguania</taxon>
        <taxon>Acrodonta</taxon>
        <taxon>Agamidae</taxon>
        <taxon>Amphibolurinae</taxon>
        <taxon>Pogona</taxon>
    </lineage>
</organism>
<dbReference type="InterPro" id="IPR000068">
    <property type="entry name" value="GPCR_3_Ca_sens_rcpt-rel"/>
</dbReference>
<feature type="transmembrane region" description="Helical" evidence="10">
    <location>
        <begin position="160"/>
        <end position="184"/>
    </location>
</feature>
<dbReference type="PRINTS" id="PR01535">
    <property type="entry name" value="VOMERONASL2R"/>
</dbReference>
<dbReference type="PRINTS" id="PR00248">
    <property type="entry name" value="GPCRMGR"/>
</dbReference>
<keyword evidence="9" id="KW-0807">Transducer</keyword>
<evidence type="ECO:0000259" key="11">
    <source>
        <dbReference type="PROSITE" id="PS50259"/>
    </source>
</evidence>
<evidence type="ECO:0000256" key="2">
    <source>
        <dbReference type="ARBA" id="ARBA00022475"/>
    </source>
</evidence>
<evidence type="ECO:0000313" key="12">
    <source>
        <dbReference type="Proteomes" id="UP001652642"/>
    </source>
</evidence>
<feature type="transmembrane region" description="Helical" evidence="10">
    <location>
        <begin position="130"/>
        <end position="148"/>
    </location>
</feature>
<dbReference type="InterPro" id="IPR017978">
    <property type="entry name" value="GPCR_3_C"/>
</dbReference>
<dbReference type="InterPro" id="IPR000337">
    <property type="entry name" value="GPCR_3"/>
</dbReference>
<protein>
    <submittedName>
        <fullName evidence="13">Vomeronasal type-2 receptor 26-like</fullName>
    </submittedName>
</protein>
<evidence type="ECO:0000256" key="6">
    <source>
        <dbReference type="ARBA" id="ARBA00023040"/>
    </source>
</evidence>
<dbReference type="InterPro" id="IPR017979">
    <property type="entry name" value="GPCR_3_CS"/>
</dbReference>
<dbReference type="Gene3D" id="2.10.50.30">
    <property type="entry name" value="GPCR, family 3, nine cysteines domain"/>
    <property type="match status" value="1"/>
</dbReference>
<dbReference type="Proteomes" id="UP001652642">
    <property type="component" value="Chromosome 6"/>
</dbReference>
<dbReference type="PANTHER" id="PTHR24061">
    <property type="entry name" value="CALCIUM-SENSING RECEPTOR-RELATED"/>
    <property type="match status" value="1"/>
</dbReference>
<dbReference type="PROSITE" id="PS50259">
    <property type="entry name" value="G_PROTEIN_RECEP_F3_4"/>
    <property type="match status" value="1"/>
</dbReference>
<feature type="domain" description="G-protein coupled receptors family 3 profile" evidence="11">
    <location>
        <begin position="90"/>
        <end position="354"/>
    </location>
</feature>
<feature type="transmembrane region" description="Helical" evidence="10">
    <location>
        <begin position="284"/>
        <end position="304"/>
    </location>
</feature>
<proteinExistence type="predicted"/>